<evidence type="ECO:0000313" key="10">
    <source>
        <dbReference type="Proteomes" id="UP000095300"/>
    </source>
</evidence>
<reference evidence="10" key="1">
    <citation type="submission" date="2015-05" db="EMBL/GenBank/DDBJ databases">
        <authorList>
            <person name="Wilson R.K."/>
            <person name="Warren W.C."/>
            <person name="Olafson P."/>
        </authorList>
    </citation>
    <scope>NUCLEOTIDE SEQUENCE [LARGE SCALE GENOMIC DNA]</scope>
    <source>
        <strain evidence="10">USDA</strain>
    </source>
</reference>
<dbReference type="STRING" id="35570.A0A1I8PHL2"/>
<dbReference type="InterPro" id="IPR039121">
    <property type="entry name" value="NUDT19"/>
</dbReference>
<dbReference type="InterPro" id="IPR015797">
    <property type="entry name" value="NUDIX_hydrolase-like_dom_sf"/>
</dbReference>
<dbReference type="AlphaFoldDB" id="A0A1I8PHL2"/>
<dbReference type="GO" id="GO:0016818">
    <property type="term" value="F:hydrolase activity, acting on acid anhydrides, in phosphorus-containing anhydrides"/>
    <property type="evidence" value="ECO:0007669"/>
    <property type="project" value="InterPro"/>
</dbReference>
<keyword evidence="10" id="KW-1185">Reference proteome</keyword>
<evidence type="ECO:0000256" key="4">
    <source>
        <dbReference type="ARBA" id="ARBA00022723"/>
    </source>
</evidence>
<dbReference type="PROSITE" id="PS51462">
    <property type="entry name" value="NUDIX"/>
    <property type="match status" value="1"/>
</dbReference>
<dbReference type="OrthoDB" id="1695362at2759"/>
<dbReference type="GO" id="GO:0005739">
    <property type="term" value="C:mitochondrion"/>
    <property type="evidence" value="ECO:0007669"/>
    <property type="project" value="TreeGrafter"/>
</dbReference>
<feature type="domain" description="Nudix hydrolase" evidence="8">
    <location>
        <begin position="12"/>
        <end position="256"/>
    </location>
</feature>
<evidence type="ECO:0000313" key="9">
    <source>
        <dbReference type="EnsemblMetazoa" id="SCAU008115-PA"/>
    </source>
</evidence>
<dbReference type="VEuPathDB" id="VectorBase:SCAU008115"/>
<evidence type="ECO:0000256" key="3">
    <source>
        <dbReference type="ARBA" id="ARBA00005582"/>
    </source>
</evidence>
<organism evidence="9 10">
    <name type="scientific">Stomoxys calcitrans</name>
    <name type="common">Stable fly</name>
    <name type="synonym">Conops calcitrans</name>
    <dbReference type="NCBI Taxonomy" id="35570"/>
    <lineage>
        <taxon>Eukaryota</taxon>
        <taxon>Metazoa</taxon>
        <taxon>Ecdysozoa</taxon>
        <taxon>Arthropoda</taxon>
        <taxon>Hexapoda</taxon>
        <taxon>Insecta</taxon>
        <taxon>Pterygota</taxon>
        <taxon>Neoptera</taxon>
        <taxon>Endopterygota</taxon>
        <taxon>Diptera</taxon>
        <taxon>Brachycera</taxon>
        <taxon>Muscomorpha</taxon>
        <taxon>Muscoidea</taxon>
        <taxon>Muscidae</taxon>
        <taxon>Stomoxys</taxon>
    </lineage>
</organism>
<dbReference type="Gene3D" id="3.90.79.10">
    <property type="entry name" value="Nucleoside Triphosphate Pyrophosphohydrolase"/>
    <property type="match status" value="1"/>
</dbReference>
<dbReference type="SUPFAM" id="SSF55811">
    <property type="entry name" value="Nudix"/>
    <property type="match status" value="1"/>
</dbReference>
<evidence type="ECO:0000256" key="7">
    <source>
        <dbReference type="ARBA" id="ARBA00023211"/>
    </source>
</evidence>
<comment type="similarity">
    <text evidence="3">Belongs to the Nudix hydrolase family.</text>
</comment>
<protein>
    <recommendedName>
        <fullName evidence="8">Nudix hydrolase domain-containing protein</fullName>
    </recommendedName>
</protein>
<accession>A0A1I8PHL2</accession>
<dbReference type="CDD" id="cd18870">
    <property type="entry name" value="NUDIX_AcylCoAdiphos_Nudt19"/>
    <property type="match status" value="1"/>
</dbReference>
<name>A0A1I8PHL2_STOCA</name>
<gene>
    <name evidence="9" type="primary">106083368</name>
</gene>
<dbReference type="PANTHER" id="PTHR12318:SF0">
    <property type="entry name" value="ACYL-COENZYME A DIPHOSPHATASE NUDT19"/>
    <property type="match status" value="1"/>
</dbReference>
<evidence type="ECO:0000256" key="2">
    <source>
        <dbReference type="ARBA" id="ARBA00001946"/>
    </source>
</evidence>
<dbReference type="Proteomes" id="UP000095300">
    <property type="component" value="Unassembled WGS sequence"/>
</dbReference>
<evidence type="ECO:0000256" key="1">
    <source>
        <dbReference type="ARBA" id="ARBA00001936"/>
    </source>
</evidence>
<reference evidence="9" key="2">
    <citation type="submission" date="2020-05" db="UniProtKB">
        <authorList>
            <consortium name="EnsemblMetazoa"/>
        </authorList>
    </citation>
    <scope>IDENTIFICATION</scope>
    <source>
        <strain evidence="9">USDA</strain>
    </source>
</reference>
<dbReference type="KEGG" id="scac:106083368"/>
<keyword evidence="5" id="KW-0378">Hydrolase</keyword>
<dbReference type="EnsemblMetazoa" id="SCAU008115-RA">
    <property type="protein sequence ID" value="SCAU008115-PA"/>
    <property type="gene ID" value="SCAU008115"/>
</dbReference>
<dbReference type="InterPro" id="IPR000086">
    <property type="entry name" value="NUDIX_hydrolase_dom"/>
</dbReference>
<comment type="cofactor">
    <cofactor evidence="2">
        <name>Mg(2+)</name>
        <dbReference type="ChEBI" id="CHEBI:18420"/>
    </cofactor>
</comment>
<evidence type="ECO:0000256" key="6">
    <source>
        <dbReference type="ARBA" id="ARBA00022842"/>
    </source>
</evidence>
<dbReference type="EnsemblMetazoa" id="SCAU008115-RB">
    <property type="protein sequence ID" value="SCAU008115-PB"/>
    <property type="gene ID" value="SCAU008115"/>
</dbReference>
<keyword evidence="6" id="KW-0460">Magnesium</keyword>
<keyword evidence="7" id="KW-0464">Manganese</keyword>
<comment type="cofactor">
    <cofactor evidence="1">
        <name>Mn(2+)</name>
        <dbReference type="ChEBI" id="CHEBI:29035"/>
    </cofactor>
</comment>
<dbReference type="PANTHER" id="PTHR12318">
    <property type="entry name" value="TESTOSTERONE-REGULATED PROTEIN RP2"/>
    <property type="match status" value="1"/>
</dbReference>
<dbReference type="GO" id="GO:0046872">
    <property type="term" value="F:metal ion binding"/>
    <property type="evidence" value="ECO:0007669"/>
    <property type="project" value="UniProtKB-KW"/>
</dbReference>
<sequence>MEDTSLAPKAPVWRESASLIICAKNVEITDGYDYELLMIKRSDRTALIQNQCVFPGGIYDPFDESIEWLKYFEEFGVNQQTLKNLVIVDNKTERPKIMAPQGTGCYDRFFKSSKIWAREISLRINAIRETFEEVGILMCRGRDQLNSLTTEGFCELLLDKSDWQKAVHDDSRNFLQMCRELKVVPDLWSLHEWSCWASPAVIKKGYETAFYITFLSEKPDINCDQSEVKEYMWLPPQILLEMVRNCEIFFLPPQFYEISRFVPYKSYDYLRKFAKERSGKGTSTYHPIVYNCTDGMVSILPGDDFHAGCPRVSTIYRNVDFTTDEFRAHSKRIHRMENLGSPDAVIHLNFEPLDGHLKPLCAFQANHKL</sequence>
<keyword evidence="4" id="KW-0479">Metal-binding</keyword>
<evidence type="ECO:0000259" key="8">
    <source>
        <dbReference type="PROSITE" id="PS51462"/>
    </source>
</evidence>
<evidence type="ECO:0000256" key="5">
    <source>
        <dbReference type="ARBA" id="ARBA00022801"/>
    </source>
</evidence>
<proteinExistence type="inferred from homology"/>